<dbReference type="RefSeq" id="WP_115123511.1">
    <property type="nucleotide sequence ID" value="NZ_QRAO01000002.1"/>
</dbReference>
<dbReference type="InterPro" id="IPR051135">
    <property type="entry name" value="Gal/GlcNAc/GalNAc_ST"/>
</dbReference>
<dbReference type="InterPro" id="IPR000863">
    <property type="entry name" value="Sulfotransferase_dom"/>
</dbReference>
<dbReference type="InterPro" id="IPR027417">
    <property type="entry name" value="P-loop_NTPase"/>
</dbReference>
<dbReference type="GO" id="GO:0001517">
    <property type="term" value="F:N-acetylglucosamine 6-O-sulfotransferase activity"/>
    <property type="evidence" value="ECO:0007669"/>
    <property type="project" value="TreeGrafter"/>
</dbReference>
<proteinExistence type="predicted"/>
<evidence type="ECO:0000259" key="1">
    <source>
        <dbReference type="Pfam" id="PF00685"/>
    </source>
</evidence>
<accession>A0A370QG35</accession>
<dbReference type="EMBL" id="QRAO01000002">
    <property type="protein sequence ID" value="RDK87327.1"/>
    <property type="molecule type" value="Genomic_DNA"/>
</dbReference>
<reference evidence="2 3" key="1">
    <citation type="submission" date="2018-07" db="EMBL/GenBank/DDBJ databases">
        <title>Genomic Encyclopedia of Type Strains, Phase IV (KMG-IV): sequencing the most valuable type-strain genomes for metagenomic binning, comparative biology and taxonomic classification.</title>
        <authorList>
            <person name="Goeker M."/>
        </authorList>
    </citation>
    <scope>NUCLEOTIDE SEQUENCE [LARGE SCALE GENOMIC DNA]</scope>
    <source>
        <strain evidence="2 3">DSM 101478</strain>
    </source>
</reference>
<dbReference type="GO" id="GO:0006790">
    <property type="term" value="P:sulfur compound metabolic process"/>
    <property type="evidence" value="ECO:0007669"/>
    <property type="project" value="TreeGrafter"/>
</dbReference>
<gene>
    <name evidence="2" type="ORF">C8D94_102514</name>
</gene>
<dbReference type="Proteomes" id="UP000255317">
    <property type="component" value="Unassembled WGS sequence"/>
</dbReference>
<sequence length="268" mass="31370">MKKIAIHSVPRSGSTWLGSIFDSHPNTVYRFQPLFSYAFKSFLDENASEERIERFFDDILKTKDPFICQVEAKEKGIIPTFKKEGTEVVVYKEVRYHNVLKNMLETSPDVSVVGLVRNPLATLNSWLRAPKEFKPELGWKIEEEWRWAPKKNLDQAHEFNGYEKWKETASLFEGLKSEFPDRFYLLRYSDLLKNTEGSIKKLFEFLDISVTEEVLGFLDESKNTQQKDSYSVFKTKKNDASWKQNLPEYIITHVLNDLKGTALEKYLD</sequence>
<keyword evidence="2" id="KW-0808">Transferase</keyword>
<dbReference type="GO" id="GO:0006044">
    <property type="term" value="P:N-acetylglucosamine metabolic process"/>
    <property type="evidence" value="ECO:0007669"/>
    <property type="project" value="TreeGrafter"/>
</dbReference>
<keyword evidence="3" id="KW-1185">Reference proteome</keyword>
<dbReference type="SUPFAM" id="SSF52540">
    <property type="entry name" value="P-loop containing nucleoside triphosphate hydrolases"/>
    <property type="match status" value="1"/>
</dbReference>
<name>A0A370QG35_9FLAO</name>
<dbReference type="AlphaFoldDB" id="A0A370QG35"/>
<dbReference type="PANTHER" id="PTHR10704:SF44">
    <property type="entry name" value="LD35051P-RELATED"/>
    <property type="match status" value="1"/>
</dbReference>
<feature type="domain" description="Sulfotransferase" evidence="1">
    <location>
        <begin position="3"/>
        <end position="247"/>
    </location>
</feature>
<comment type="caution">
    <text evidence="2">The sequence shown here is derived from an EMBL/GenBank/DDBJ whole genome shotgun (WGS) entry which is preliminary data.</text>
</comment>
<dbReference type="PANTHER" id="PTHR10704">
    <property type="entry name" value="CARBOHYDRATE SULFOTRANSFERASE"/>
    <property type="match status" value="1"/>
</dbReference>
<evidence type="ECO:0000313" key="3">
    <source>
        <dbReference type="Proteomes" id="UP000255317"/>
    </source>
</evidence>
<dbReference type="OrthoDB" id="1431437at2"/>
<evidence type="ECO:0000313" key="2">
    <source>
        <dbReference type="EMBL" id="RDK87327.1"/>
    </source>
</evidence>
<organism evidence="2 3">
    <name type="scientific">Marinirhabdus gelatinilytica</name>
    <dbReference type="NCBI Taxonomy" id="1703343"/>
    <lineage>
        <taxon>Bacteria</taxon>
        <taxon>Pseudomonadati</taxon>
        <taxon>Bacteroidota</taxon>
        <taxon>Flavobacteriia</taxon>
        <taxon>Flavobacteriales</taxon>
        <taxon>Flavobacteriaceae</taxon>
    </lineage>
</organism>
<protein>
    <submittedName>
        <fullName evidence="2">Sulfotransferase domain-containing protein</fullName>
    </submittedName>
</protein>
<dbReference type="Pfam" id="PF00685">
    <property type="entry name" value="Sulfotransfer_1"/>
    <property type="match status" value="1"/>
</dbReference>
<dbReference type="Gene3D" id="3.40.50.300">
    <property type="entry name" value="P-loop containing nucleotide triphosphate hydrolases"/>
    <property type="match status" value="1"/>
</dbReference>